<keyword evidence="2" id="KW-1185">Reference proteome</keyword>
<protein>
    <recommendedName>
        <fullName evidence="3">Secreted protein</fullName>
    </recommendedName>
</protein>
<dbReference type="InterPro" id="IPR053855">
    <property type="entry name" value="DUF6931"/>
</dbReference>
<dbReference type="RefSeq" id="WP_168034829.1">
    <property type="nucleotide sequence ID" value="NZ_JAAVNE010000065.1"/>
</dbReference>
<sequence>MAETLPKLASPLVPLLPRLELDPPAASAIAGAQTAAEGIAKLEAAGLRNEAARLAAHALPKREAVWWGCMCARAIPDPGLPPADAEALLAAEAWVRRPGDDALRRAAMEAAQRTGFRTPEAWAAVGAFWSGGSMAPLGQPAVPPPEHLTGVAVSGGVVLAAVRLRPERAQDRLARFLAAARDIAAGGAGRLPPEEG</sequence>
<dbReference type="EMBL" id="JAAVNE010000065">
    <property type="protein sequence ID" value="NKC34111.1"/>
    <property type="molecule type" value="Genomic_DNA"/>
</dbReference>
<accession>A0ABX1EAA4</accession>
<proteinExistence type="predicted"/>
<dbReference type="Pfam" id="PF22011">
    <property type="entry name" value="DUF6931"/>
    <property type="match status" value="1"/>
</dbReference>
<dbReference type="Proteomes" id="UP000787635">
    <property type="component" value="Unassembled WGS sequence"/>
</dbReference>
<evidence type="ECO:0008006" key="3">
    <source>
        <dbReference type="Google" id="ProtNLM"/>
    </source>
</evidence>
<organism evidence="1 2">
    <name type="scientific">Falsiroseomonas selenitidurans</name>
    <dbReference type="NCBI Taxonomy" id="2716335"/>
    <lineage>
        <taxon>Bacteria</taxon>
        <taxon>Pseudomonadati</taxon>
        <taxon>Pseudomonadota</taxon>
        <taxon>Alphaproteobacteria</taxon>
        <taxon>Acetobacterales</taxon>
        <taxon>Roseomonadaceae</taxon>
        <taxon>Falsiroseomonas</taxon>
    </lineage>
</organism>
<reference evidence="1 2" key="1">
    <citation type="submission" date="2020-03" db="EMBL/GenBank/DDBJ databases">
        <title>Roseomonas selenitidurans sp. nov. isolated from urban soil.</title>
        <authorList>
            <person name="Liu H."/>
        </authorList>
    </citation>
    <scope>NUCLEOTIDE SEQUENCE [LARGE SCALE GENOMIC DNA]</scope>
    <source>
        <strain evidence="1 2">BU-1</strain>
    </source>
</reference>
<evidence type="ECO:0000313" key="2">
    <source>
        <dbReference type="Proteomes" id="UP000787635"/>
    </source>
</evidence>
<gene>
    <name evidence="1" type="ORF">HEQ75_24860</name>
</gene>
<comment type="caution">
    <text evidence="1">The sequence shown here is derived from an EMBL/GenBank/DDBJ whole genome shotgun (WGS) entry which is preliminary data.</text>
</comment>
<evidence type="ECO:0000313" key="1">
    <source>
        <dbReference type="EMBL" id="NKC34111.1"/>
    </source>
</evidence>
<name>A0ABX1EAA4_9PROT</name>